<dbReference type="PANTHER" id="PTHR11019">
    <property type="entry name" value="HTH-TYPE TRANSCRIPTIONAL REGULATOR NIMR"/>
    <property type="match status" value="1"/>
</dbReference>
<evidence type="ECO:0000256" key="1">
    <source>
        <dbReference type="ARBA" id="ARBA00023015"/>
    </source>
</evidence>
<sequence>MAAFNEHTVFNVDELKNSVIGIATRVGNHDSGMHQHQKGQLLYAPKGCMSISLNGIRCVLPPTRAAWIPANTPHYARMTNVIEYRSLYFDQSLNASLPSELKIIEVNSLLKALVERMAFWEWDKPTAEQMNTTALFLEELNVAKEELLQLPLPADRRLQHWLIQLNAPDYIAPPLNQLSLSIGASSKTISRIFSKETGMTYQAWRQQWRLLKSIELLSEGLQVNDVAYRLAFSSDSAFISFFKQQTGTTPLQYL</sequence>
<proteinExistence type="predicted"/>
<dbReference type="InterPro" id="IPR003313">
    <property type="entry name" value="AraC-bd"/>
</dbReference>
<organism evidence="5 6">
    <name type="scientific">Photobacterium chitinilyticum</name>
    <dbReference type="NCBI Taxonomy" id="2485123"/>
    <lineage>
        <taxon>Bacteria</taxon>
        <taxon>Pseudomonadati</taxon>
        <taxon>Pseudomonadota</taxon>
        <taxon>Gammaproteobacteria</taxon>
        <taxon>Vibrionales</taxon>
        <taxon>Vibrionaceae</taxon>
        <taxon>Photobacterium</taxon>
    </lineage>
</organism>
<feature type="domain" description="HTH araC/xylS-type" evidence="4">
    <location>
        <begin position="156"/>
        <end position="254"/>
    </location>
</feature>
<keyword evidence="2" id="KW-0238">DNA-binding</keyword>
<dbReference type="Gene3D" id="1.10.10.60">
    <property type="entry name" value="Homeodomain-like"/>
    <property type="match status" value="2"/>
</dbReference>
<accession>A0A444JNM4</accession>
<dbReference type="PANTHER" id="PTHR11019:SF159">
    <property type="entry name" value="TRANSCRIPTIONAL REGULATOR-RELATED"/>
    <property type="match status" value="1"/>
</dbReference>
<dbReference type="InterPro" id="IPR018062">
    <property type="entry name" value="HTH_AraC-typ_CS"/>
</dbReference>
<dbReference type="EMBL" id="RJLM01000006">
    <property type="protein sequence ID" value="RWX54683.1"/>
    <property type="molecule type" value="Genomic_DNA"/>
</dbReference>
<dbReference type="Pfam" id="PF02311">
    <property type="entry name" value="AraC_binding"/>
    <property type="match status" value="1"/>
</dbReference>
<evidence type="ECO:0000313" key="5">
    <source>
        <dbReference type="EMBL" id="RWX54683.1"/>
    </source>
</evidence>
<evidence type="ECO:0000313" key="6">
    <source>
        <dbReference type="Proteomes" id="UP000287563"/>
    </source>
</evidence>
<evidence type="ECO:0000256" key="2">
    <source>
        <dbReference type="ARBA" id="ARBA00023125"/>
    </source>
</evidence>
<dbReference type="RefSeq" id="WP_128784952.1">
    <property type="nucleotide sequence ID" value="NZ_JAKJSG010000059.1"/>
</dbReference>
<dbReference type="Gene3D" id="2.60.120.10">
    <property type="entry name" value="Jelly Rolls"/>
    <property type="match status" value="1"/>
</dbReference>
<gene>
    <name evidence="5" type="ORF">EDI28_16510</name>
</gene>
<dbReference type="InterPro" id="IPR009057">
    <property type="entry name" value="Homeodomain-like_sf"/>
</dbReference>
<keyword evidence="1" id="KW-0805">Transcription regulation</keyword>
<keyword evidence="3" id="KW-0804">Transcription</keyword>
<dbReference type="SUPFAM" id="SSF46689">
    <property type="entry name" value="Homeodomain-like"/>
    <property type="match status" value="1"/>
</dbReference>
<dbReference type="GO" id="GO:0003700">
    <property type="term" value="F:DNA-binding transcription factor activity"/>
    <property type="evidence" value="ECO:0007669"/>
    <property type="project" value="InterPro"/>
</dbReference>
<dbReference type="GO" id="GO:0043565">
    <property type="term" value="F:sequence-specific DNA binding"/>
    <property type="evidence" value="ECO:0007669"/>
    <property type="project" value="InterPro"/>
</dbReference>
<comment type="caution">
    <text evidence="5">The sequence shown here is derived from an EMBL/GenBank/DDBJ whole genome shotgun (WGS) entry which is preliminary data.</text>
</comment>
<dbReference type="InterPro" id="IPR011051">
    <property type="entry name" value="RmlC_Cupin_sf"/>
</dbReference>
<dbReference type="OrthoDB" id="5949386at2"/>
<protein>
    <submittedName>
        <fullName evidence="5">AraC family transcriptional regulator</fullName>
    </submittedName>
</protein>
<dbReference type="InterPro" id="IPR018060">
    <property type="entry name" value="HTH_AraC"/>
</dbReference>
<dbReference type="Pfam" id="PF12833">
    <property type="entry name" value="HTH_18"/>
    <property type="match status" value="1"/>
</dbReference>
<dbReference type="CDD" id="cd06124">
    <property type="entry name" value="cupin_NimR-like_N"/>
    <property type="match status" value="1"/>
</dbReference>
<dbReference type="PROSITE" id="PS00041">
    <property type="entry name" value="HTH_ARAC_FAMILY_1"/>
    <property type="match status" value="1"/>
</dbReference>
<dbReference type="InterPro" id="IPR014710">
    <property type="entry name" value="RmlC-like_jellyroll"/>
</dbReference>
<name>A0A444JNM4_9GAMM</name>
<dbReference type="Proteomes" id="UP000287563">
    <property type="component" value="Unassembled WGS sequence"/>
</dbReference>
<dbReference type="SMART" id="SM00342">
    <property type="entry name" value="HTH_ARAC"/>
    <property type="match status" value="1"/>
</dbReference>
<reference evidence="5 6" key="1">
    <citation type="submission" date="2018-11" db="EMBL/GenBank/DDBJ databases">
        <title>Photobacterium sp. BEI247 sp. nov., a marine bacterium isolated from Yongle Blue Hole in the South China Sea.</title>
        <authorList>
            <person name="Wang X."/>
        </authorList>
    </citation>
    <scope>NUCLEOTIDE SEQUENCE [LARGE SCALE GENOMIC DNA]</scope>
    <source>
        <strain evidence="6">BEI247</strain>
    </source>
</reference>
<dbReference type="SUPFAM" id="SSF51182">
    <property type="entry name" value="RmlC-like cupins"/>
    <property type="match status" value="1"/>
</dbReference>
<dbReference type="PROSITE" id="PS01124">
    <property type="entry name" value="HTH_ARAC_FAMILY_2"/>
    <property type="match status" value="1"/>
</dbReference>
<keyword evidence="6" id="KW-1185">Reference proteome</keyword>
<evidence type="ECO:0000259" key="4">
    <source>
        <dbReference type="PROSITE" id="PS01124"/>
    </source>
</evidence>
<dbReference type="AlphaFoldDB" id="A0A444JNM4"/>
<evidence type="ECO:0000256" key="3">
    <source>
        <dbReference type="ARBA" id="ARBA00023163"/>
    </source>
</evidence>